<reference evidence="4" key="6">
    <citation type="submission" date="2020-09" db="EMBL/GenBank/DDBJ databases">
        <title>Genome sequence of Vibrio parahaemolyticus isolates.</title>
        <authorList>
            <person name="Hammerl J.A."/>
            <person name="Strauch E."/>
        </authorList>
    </citation>
    <scope>NUCLEOTIDE SEQUENCE</scope>
    <source>
        <strain evidence="4">17-VB00146</strain>
    </source>
</reference>
<reference evidence="5" key="9">
    <citation type="submission" date="2023-06" db="EMBL/GenBank/DDBJ databases">
        <title>Genomic Diversity of Vibrio spp. and Metagenomic Analysis of Pathogens in Florida Gulf Coastal Waters Following Hurricane Ian.</title>
        <authorList>
            <person name="Brumfield K.D."/>
        </authorList>
    </citation>
    <scope>NUCLEOTIDE SEQUENCE</scope>
    <source>
        <strain evidence="5">WBS2B-138</strain>
    </source>
</reference>
<dbReference type="Proteomes" id="UP001163036">
    <property type="component" value="Chromosome 2"/>
</dbReference>
<keyword evidence="1" id="KW-0812">Transmembrane</keyword>
<dbReference type="GeneID" id="1191049"/>
<reference evidence="8 12" key="3">
    <citation type="submission" date="2018-12" db="EMBL/GenBank/DDBJ databases">
        <title>Genomic insights into the evolutionary origins and pathogenicity of five Vibrio parahaemolyticus strains isolated from the shrimp with acute hepatopancreatic necrosis disease (AHPND).</title>
        <authorList>
            <person name="Yang Q."/>
            <person name="Dong X."/>
            <person name="Xie G."/>
            <person name="Fu S."/>
            <person name="Zou P."/>
            <person name="Sun J."/>
            <person name="Wang Y."/>
            <person name="Huang J."/>
        </authorList>
    </citation>
    <scope>NUCLEOTIDE SEQUENCE [LARGE SCALE GENOMIC DNA]</scope>
    <source>
        <strain evidence="8 12">20160303005-1</strain>
    </source>
</reference>
<keyword evidence="1" id="KW-0472">Membrane</keyword>
<dbReference type="Proteomes" id="UP000037697">
    <property type="component" value="Unassembled WGS sequence"/>
</dbReference>
<evidence type="ECO:0000313" key="5">
    <source>
        <dbReference type="EMBL" id="MDS1820511.1"/>
    </source>
</evidence>
<proteinExistence type="predicted"/>
<dbReference type="RefSeq" id="WP_011106259.1">
    <property type="nucleotide sequence ID" value="NZ_CABMHD010000003.1"/>
</dbReference>
<dbReference type="Proteomes" id="UP000856022">
    <property type="component" value="Unassembled WGS sequence"/>
</dbReference>
<dbReference type="EMBL" id="JAUHGG010000002">
    <property type="protein sequence ID" value="MDS1820511.1"/>
    <property type="molecule type" value="Genomic_DNA"/>
</dbReference>
<name>A0A072GRQ9_VIBPH</name>
<dbReference type="Proteomes" id="UP001156560">
    <property type="component" value="Chromosome 2"/>
</dbReference>
<dbReference type="Proteomes" id="UP000464718">
    <property type="component" value="Chromosome ii"/>
</dbReference>
<sequence>MNNSRWVGLLGGTIVLLCTFLLFGSSVHADWYMMPAEAVNGIAFTLAFGLGLNSIFAYVTAFITLAALFYIGYVVGYRVHQKLR</sequence>
<dbReference type="EMBL" id="DACQKT010000003">
    <property type="protein sequence ID" value="HAS6676941.1"/>
    <property type="molecule type" value="Genomic_DNA"/>
</dbReference>
<dbReference type="Proteomes" id="UP000555836">
    <property type="component" value="Unassembled WGS sequence"/>
</dbReference>
<reference evidence="3 11" key="1">
    <citation type="submission" date="2015-07" db="EMBL/GenBank/DDBJ databases">
        <title>Foodborne Vibrio parahaemolyticus Isolates.</title>
        <authorList>
            <person name="Ronholm J."/>
            <person name="Petronella N."/>
            <person name="Kenwell R."/>
            <person name="Banerjee S."/>
        </authorList>
    </citation>
    <scope>NUCLEOTIDE SEQUENCE [LARGE SCALE GENOMIC DNA]</scope>
    <source>
        <strain evidence="3 11">HS-06-05</strain>
    </source>
</reference>
<evidence type="ECO:0000313" key="4">
    <source>
        <dbReference type="EMBL" id="MCC3808231.1"/>
    </source>
</evidence>
<reference evidence="10" key="8">
    <citation type="submission" date="2022-12" db="EMBL/GenBank/DDBJ databases">
        <title>Vibrio parahaemolyticus become highly virulent by producing novel Tc toxins.</title>
        <authorList>
            <person name="Yang F."/>
            <person name="You Y."/>
            <person name="Lai Q."/>
            <person name="Xu L."/>
            <person name="Li F."/>
        </authorList>
    </citation>
    <scope>NUCLEOTIDE SEQUENCE</scope>
    <source>
        <strain evidence="10">Vp-HL-202005</strain>
    </source>
</reference>
<evidence type="ECO:0000313" key="9">
    <source>
        <dbReference type="EMBL" id="UYV29073.1"/>
    </source>
</evidence>
<gene>
    <name evidence="3" type="ORF">ACX05_11575</name>
    <name evidence="8" type="ORF">EHC69_18935</name>
    <name evidence="7" type="ORF">HKB16_28585</name>
    <name evidence="6" type="ORF">HKB21_08480</name>
    <name evidence="2" type="ORF">I7278_08985</name>
    <name evidence="4" type="ORF">IB292_24835</name>
    <name evidence="9" type="ORF">M5598_17850</name>
    <name evidence="10" type="ORF">O1Q84_24640</name>
    <name evidence="5" type="ORF">QX249_07565</name>
</gene>
<dbReference type="Proteomes" id="UP001253193">
    <property type="component" value="Unassembled WGS sequence"/>
</dbReference>
<reference evidence="13 14" key="5">
    <citation type="submission" date="2020-04" db="EMBL/GenBank/DDBJ databases">
        <title>Whole-genome sequencing of Vibrio spp. from China reveals different genetic environments of blaCTX-M-14 among diverse lineages.</title>
        <authorList>
            <person name="Zheng Z."/>
            <person name="Ye L."/>
            <person name="Chen S."/>
        </authorList>
    </citation>
    <scope>NUCLEOTIDE SEQUENCE [LARGE SCALE GENOMIC DNA]</scope>
    <source>
        <strain evidence="7 13">Vb0551</strain>
        <strain evidence="6 14">Vb0574</strain>
    </source>
</reference>
<organism evidence="7 13">
    <name type="scientific">Vibrio parahaemolyticus</name>
    <dbReference type="NCBI Taxonomy" id="670"/>
    <lineage>
        <taxon>Bacteria</taxon>
        <taxon>Pseudomonadati</taxon>
        <taxon>Pseudomonadota</taxon>
        <taxon>Gammaproteobacteria</taxon>
        <taxon>Vibrionales</taxon>
        <taxon>Vibrionaceae</taxon>
        <taxon>Vibrio</taxon>
    </lineage>
</organism>
<dbReference type="EMBL" id="JABCLB010002501">
    <property type="protein sequence ID" value="NMU86809.1"/>
    <property type="molecule type" value="Genomic_DNA"/>
</dbReference>
<evidence type="ECO:0000313" key="13">
    <source>
        <dbReference type="Proteomes" id="UP000518904"/>
    </source>
</evidence>
<dbReference type="EMBL" id="CP114195">
    <property type="protein sequence ID" value="WAT92543.1"/>
    <property type="molecule type" value="Genomic_DNA"/>
</dbReference>
<evidence type="ECO:0000313" key="8">
    <source>
        <dbReference type="EMBL" id="QHH11385.1"/>
    </source>
</evidence>
<protein>
    <submittedName>
        <fullName evidence="7">Uncharacterized protein</fullName>
    </submittedName>
</protein>
<dbReference type="EMBL" id="JACVHL010000042">
    <property type="protein sequence ID" value="MCC3808231.1"/>
    <property type="molecule type" value="Genomic_DNA"/>
</dbReference>
<keyword evidence="1" id="KW-1133">Transmembrane helix</keyword>
<evidence type="ECO:0000256" key="1">
    <source>
        <dbReference type="SAM" id="Phobius"/>
    </source>
</evidence>
<dbReference type="Proteomes" id="UP000518904">
    <property type="component" value="Unassembled WGS sequence"/>
</dbReference>
<evidence type="ECO:0000313" key="6">
    <source>
        <dbReference type="EMBL" id="NMU25658.1"/>
    </source>
</evidence>
<evidence type="ECO:0000313" key="2">
    <source>
        <dbReference type="EMBL" id="HAS6676941.1"/>
    </source>
</evidence>
<evidence type="ECO:0000313" key="10">
    <source>
        <dbReference type="EMBL" id="WAT92543.1"/>
    </source>
</evidence>
<dbReference type="EMBL" id="JABCLD010001111">
    <property type="protein sequence ID" value="NMU25658.1"/>
    <property type="molecule type" value="Genomic_DNA"/>
</dbReference>
<accession>A0A072GRQ9</accession>
<dbReference type="OrthoDB" id="6659017at2"/>
<evidence type="ECO:0000313" key="3">
    <source>
        <dbReference type="EMBL" id="KOY32835.1"/>
    </source>
</evidence>
<dbReference type="Proteomes" id="UP000726777">
    <property type="component" value="Unassembled WGS sequence"/>
</dbReference>
<reference evidence="2" key="2">
    <citation type="journal article" date="2018" name="Genome Biol.">
        <title>SKESA: strategic k-mer extension for scrupulous assemblies.</title>
        <authorList>
            <person name="Souvorov A."/>
            <person name="Agarwala R."/>
            <person name="Lipman D.J."/>
        </authorList>
    </citation>
    <scope>NUCLEOTIDE SEQUENCE</scope>
    <source>
        <strain evidence="2">1930</strain>
    </source>
</reference>
<reference evidence="9" key="7">
    <citation type="submission" date="2022-05" db="EMBL/GenBank/DDBJ databases">
        <title>Megaplasmid of Vibrio parahaemolyticus.</title>
        <authorList>
            <person name="Strauch E."/>
            <person name="Borowiak M."/>
        </authorList>
    </citation>
    <scope>NUCLEOTIDE SEQUENCE</scope>
    <source>
        <strain evidence="9">16-VB00198</strain>
    </source>
</reference>
<dbReference type="AlphaFoldDB" id="A0A072GRQ9"/>
<feature type="transmembrane region" description="Helical" evidence="1">
    <location>
        <begin position="55"/>
        <end position="75"/>
    </location>
</feature>
<dbReference type="EMBL" id="CP097356">
    <property type="protein sequence ID" value="UYV29073.1"/>
    <property type="molecule type" value="Genomic_DNA"/>
</dbReference>
<evidence type="ECO:0000313" key="7">
    <source>
        <dbReference type="EMBL" id="NMU86809.1"/>
    </source>
</evidence>
<dbReference type="OMA" id="MNNSRWV"/>
<evidence type="ECO:0000313" key="12">
    <source>
        <dbReference type="Proteomes" id="UP000464718"/>
    </source>
</evidence>
<reference evidence="2" key="4">
    <citation type="submission" date="2019-12" db="EMBL/GenBank/DDBJ databases">
        <authorList>
            <consortium name="NCBI Pathogen Detection Project"/>
        </authorList>
    </citation>
    <scope>NUCLEOTIDE SEQUENCE</scope>
    <source>
        <strain evidence="2">1930</strain>
    </source>
</reference>
<dbReference type="EMBL" id="LIRS01000067">
    <property type="protein sequence ID" value="KOY32835.1"/>
    <property type="molecule type" value="Genomic_DNA"/>
</dbReference>
<evidence type="ECO:0000313" key="14">
    <source>
        <dbReference type="Proteomes" id="UP000555836"/>
    </source>
</evidence>
<evidence type="ECO:0000313" key="11">
    <source>
        <dbReference type="Proteomes" id="UP000037697"/>
    </source>
</evidence>
<dbReference type="EMBL" id="CP034299">
    <property type="protein sequence ID" value="QHH11385.1"/>
    <property type="molecule type" value="Genomic_DNA"/>
</dbReference>